<reference evidence="1 2" key="1">
    <citation type="journal article" date="2007" name="Virology">
        <title>Sequence and annotation of the 314-kb MT325 and the 321-kb FR483 viruses that infect Chlorella Pbi.</title>
        <authorList>
            <person name="Fitzgerald L.A."/>
            <person name="Graves M.V."/>
            <person name="Li X."/>
            <person name="Feldblyum T."/>
            <person name="Hartigan J."/>
            <person name="Van Etten J.L."/>
        </authorList>
    </citation>
    <scope>NUCLEOTIDE SEQUENCE [LARGE SCALE GENOMIC DNA]</scope>
    <source>
        <strain evidence="1 2">MT325</strain>
    </source>
</reference>
<name>A7ITN8_PBCVM</name>
<accession>A7ITN8</accession>
<sequence>MPSLLVIVLKKRQEGLTFWSGRTRSFPTRPIGSHSLRSSLEMYPELGSYSGFNIVLSPNLFLMYFPDHSFQAASPTIVGRDDTMPNMFHGSSDGSDNLIFPSSTNVTVLHRLSSDIGFPSSHSNISA</sequence>
<dbReference type="Proteomes" id="UP000246715">
    <property type="component" value="Segment"/>
</dbReference>
<gene>
    <name evidence="1" type="primary">m158L</name>
    <name evidence="1" type="ORF">MT325_m158L</name>
</gene>
<evidence type="ECO:0000313" key="2">
    <source>
        <dbReference type="Proteomes" id="UP000246715"/>
    </source>
</evidence>
<evidence type="ECO:0000313" key="1">
    <source>
        <dbReference type="EMBL" id="ABT13712.1"/>
    </source>
</evidence>
<protein>
    <submittedName>
        <fullName evidence="1">Uncharacterized protein m158L</fullName>
    </submittedName>
</protein>
<organismHost>
    <name type="scientific">Paramecium bursaria</name>
    <dbReference type="NCBI Taxonomy" id="74790"/>
</organismHost>
<organism evidence="1 2">
    <name type="scientific">Paramecium bursaria Chlorella virus MT325</name>
    <name type="common">PBCV-MT325</name>
    <dbReference type="NCBI Taxonomy" id="346932"/>
    <lineage>
        <taxon>Viruses</taxon>
        <taxon>Varidnaviria</taxon>
        <taxon>Bamfordvirae</taxon>
        <taxon>Nucleocytoviricota</taxon>
        <taxon>Megaviricetes</taxon>
        <taxon>Algavirales</taxon>
        <taxon>Phycodnaviridae</taxon>
        <taxon>Chlorovirus</taxon>
        <taxon>Chlorovirus conductrix</taxon>
        <taxon>Paramecium bursaria Chlorella virus A1</taxon>
    </lineage>
</organism>
<dbReference type="EMBL" id="DQ491001">
    <property type="protein sequence ID" value="ABT13712.1"/>
    <property type="molecule type" value="Genomic_DNA"/>
</dbReference>
<proteinExistence type="predicted"/>